<feature type="transmembrane region" description="Helical" evidence="5">
    <location>
        <begin position="293"/>
        <end position="313"/>
    </location>
</feature>
<dbReference type="PANTHER" id="PTHR23294">
    <property type="entry name" value="ET TRANSLATION PRODUCT-RELATED"/>
    <property type="match status" value="1"/>
</dbReference>
<name>A0A4P9ZQH0_9FUNG</name>
<feature type="transmembrane region" description="Helical" evidence="5">
    <location>
        <begin position="44"/>
        <end position="63"/>
    </location>
</feature>
<dbReference type="PANTHER" id="PTHR23294:SF59">
    <property type="entry name" value="UNC93-LIKE PROTEIN C922.05C"/>
    <property type="match status" value="1"/>
</dbReference>
<dbReference type="EMBL" id="ML002846">
    <property type="protein sequence ID" value="RKP35535.1"/>
    <property type="molecule type" value="Genomic_DNA"/>
</dbReference>
<sequence length="433" mass="46691">MGKFKHLVHGADFQISALALIILLTYGMYIAITTIGGGGQDNFAAASFSNLAVNATAGVFGFISGGILNYLGPRLAVFLSGLPFALYTGSLLAHTIIGNDAFVIVSGALLGIGNVVMWTAQGLFALSYSSEGSIGASLGFFLMMYSVSGVIGGAITLGLNFRMESSGLSVATYVAFIILAVIGVGLSFLLVPSASVRRADRSPAKNTPFPGWRVEILALARAFVNRRMLLAAPFTFITQWHAPYQFNGYNGSLFSIRSRGLNLLFYRLASILSSYVYARILDRPSWTIKRRGMVGTALLVACFVGSWAGGLYVQWHYPSSSPSPLMDLAESRYWATWIIFVVWGFIDIALNMMGLWLIACFTSDPSEVAMFTGAYTAWQALGATVAWVIDATGVDYRYQAIIDVVVFSVGFVFLGIVVSTLPNSVHYDEANAR</sequence>
<dbReference type="AlphaFoldDB" id="A0A4P9ZQH0"/>
<evidence type="ECO:0000313" key="6">
    <source>
        <dbReference type="EMBL" id="RKP35535.1"/>
    </source>
</evidence>
<gene>
    <name evidence="6" type="ORF">BJ085DRAFT_16314</name>
</gene>
<evidence type="ECO:0000313" key="7">
    <source>
        <dbReference type="Proteomes" id="UP000268162"/>
    </source>
</evidence>
<feature type="transmembrane region" description="Helical" evidence="5">
    <location>
        <begin position="228"/>
        <end position="244"/>
    </location>
</feature>
<accession>A0A4P9ZQH0</accession>
<feature type="transmembrane region" description="Helical" evidence="5">
    <location>
        <begin position="12"/>
        <end position="32"/>
    </location>
</feature>
<keyword evidence="4 5" id="KW-0472">Membrane</keyword>
<keyword evidence="7" id="KW-1185">Reference proteome</keyword>
<evidence type="ECO:0000256" key="2">
    <source>
        <dbReference type="ARBA" id="ARBA00022692"/>
    </source>
</evidence>
<evidence type="ECO:0000256" key="3">
    <source>
        <dbReference type="ARBA" id="ARBA00022989"/>
    </source>
</evidence>
<reference evidence="7" key="1">
    <citation type="journal article" date="2018" name="Nat. Microbiol.">
        <title>Leveraging single-cell genomics to expand the fungal tree of life.</title>
        <authorList>
            <person name="Ahrendt S.R."/>
            <person name="Quandt C.A."/>
            <person name="Ciobanu D."/>
            <person name="Clum A."/>
            <person name="Salamov A."/>
            <person name="Andreopoulos B."/>
            <person name="Cheng J.F."/>
            <person name="Woyke T."/>
            <person name="Pelin A."/>
            <person name="Henrissat B."/>
            <person name="Reynolds N.K."/>
            <person name="Benny G.L."/>
            <person name="Smith M.E."/>
            <person name="James T.Y."/>
            <person name="Grigoriev I.V."/>
        </authorList>
    </citation>
    <scope>NUCLEOTIDE SEQUENCE [LARGE SCALE GENOMIC DNA]</scope>
    <source>
        <strain evidence="7">RSA 468</strain>
    </source>
</reference>
<feature type="transmembrane region" description="Helical" evidence="5">
    <location>
        <begin position="138"/>
        <end position="159"/>
    </location>
</feature>
<keyword evidence="3 5" id="KW-1133">Transmembrane helix</keyword>
<proteinExistence type="predicted"/>
<protein>
    <recommendedName>
        <fullName evidence="8">Major facilitator superfamily domain-containing protein</fullName>
    </recommendedName>
</protein>
<dbReference type="InterPro" id="IPR051617">
    <property type="entry name" value="UNC-93-like_regulator"/>
</dbReference>
<organism evidence="6 7">
    <name type="scientific">Dimargaris cristalligena</name>
    <dbReference type="NCBI Taxonomy" id="215637"/>
    <lineage>
        <taxon>Eukaryota</taxon>
        <taxon>Fungi</taxon>
        <taxon>Fungi incertae sedis</taxon>
        <taxon>Zoopagomycota</taxon>
        <taxon>Kickxellomycotina</taxon>
        <taxon>Dimargaritomycetes</taxon>
        <taxon>Dimargaritales</taxon>
        <taxon>Dimargaritaceae</taxon>
        <taxon>Dimargaris</taxon>
    </lineage>
</organism>
<evidence type="ECO:0000256" key="1">
    <source>
        <dbReference type="ARBA" id="ARBA00004141"/>
    </source>
</evidence>
<evidence type="ECO:0000256" key="5">
    <source>
        <dbReference type="SAM" id="Phobius"/>
    </source>
</evidence>
<dbReference type="Pfam" id="PF05978">
    <property type="entry name" value="UNC-93"/>
    <property type="match status" value="1"/>
</dbReference>
<dbReference type="GO" id="GO:0016020">
    <property type="term" value="C:membrane"/>
    <property type="evidence" value="ECO:0007669"/>
    <property type="project" value="UniProtKB-SubCell"/>
</dbReference>
<feature type="transmembrane region" description="Helical" evidence="5">
    <location>
        <begin position="368"/>
        <end position="389"/>
    </location>
</feature>
<evidence type="ECO:0008006" key="8">
    <source>
        <dbReference type="Google" id="ProtNLM"/>
    </source>
</evidence>
<dbReference type="InterPro" id="IPR036259">
    <property type="entry name" value="MFS_trans_sf"/>
</dbReference>
<feature type="transmembrane region" description="Helical" evidence="5">
    <location>
        <begin position="333"/>
        <end position="361"/>
    </location>
</feature>
<keyword evidence="2 5" id="KW-0812">Transmembrane</keyword>
<comment type="subcellular location">
    <subcellularLocation>
        <location evidence="1">Membrane</location>
        <topology evidence="1">Multi-pass membrane protein</topology>
    </subcellularLocation>
</comment>
<dbReference type="SUPFAM" id="SSF103473">
    <property type="entry name" value="MFS general substrate transporter"/>
    <property type="match status" value="1"/>
</dbReference>
<dbReference type="Gene3D" id="1.20.1250.20">
    <property type="entry name" value="MFS general substrate transporter like domains"/>
    <property type="match status" value="1"/>
</dbReference>
<dbReference type="InterPro" id="IPR010291">
    <property type="entry name" value="Ion_channel_UNC-93"/>
</dbReference>
<dbReference type="Proteomes" id="UP000268162">
    <property type="component" value="Unassembled WGS sequence"/>
</dbReference>
<feature type="transmembrane region" description="Helical" evidence="5">
    <location>
        <begin position="103"/>
        <end position="126"/>
    </location>
</feature>
<feature type="transmembrane region" description="Helical" evidence="5">
    <location>
        <begin position="264"/>
        <end position="281"/>
    </location>
</feature>
<feature type="transmembrane region" description="Helical" evidence="5">
    <location>
        <begin position="401"/>
        <end position="421"/>
    </location>
</feature>
<evidence type="ECO:0000256" key="4">
    <source>
        <dbReference type="ARBA" id="ARBA00023136"/>
    </source>
</evidence>
<feature type="transmembrane region" description="Helical" evidence="5">
    <location>
        <begin position="75"/>
        <end position="97"/>
    </location>
</feature>
<feature type="transmembrane region" description="Helical" evidence="5">
    <location>
        <begin position="171"/>
        <end position="191"/>
    </location>
</feature>